<dbReference type="Gene3D" id="1.10.510.10">
    <property type="entry name" value="Transferase(Phosphotransferase) domain 1"/>
    <property type="match status" value="1"/>
</dbReference>
<feature type="domain" description="Protein kinase" evidence="9">
    <location>
        <begin position="160"/>
        <end position="428"/>
    </location>
</feature>
<dbReference type="InterPro" id="IPR011009">
    <property type="entry name" value="Kinase-like_dom_sf"/>
</dbReference>
<feature type="domain" description="FHA" evidence="8">
    <location>
        <begin position="56"/>
        <end position="115"/>
    </location>
</feature>
<keyword evidence="2" id="KW-0808">Transferase</keyword>
<evidence type="ECO:0000256" key="4">
    <source>
        <dbReference type="ARBA" id="ARBA00022777"/>
    </source>
</evidence>
<feature type="region of interest" description="Disordered" evidence="7">
    <location>
        <begin position="492"/>
        <end position="530"/>
    </location>
</feature>
<proteinExistence type="predicted"/>
<evidence type="ECO:0000259" key="9">
    <source>
        <dbReference type="PROSITE" id="PS50011"/>
    </source>
</evidence>
<organism evidence="10 11">
    <name type="scientific">Macrostomum lignano</name>
    <dbReference type="NCBI Taxonomy" id="282301"/>
    <lineage>
        <taxon>Eukaryota</taxon>
        <taxon>Metazoa</taxon>
        <taxon>Spiralia</taxon>
        <taxon>Lophotrochozoa</taxon>
        <taxon>Platyhelminthes</taxon>
        <taxon>Rhabditophora</taxon>
        <taxon>Macrostomorpha</taxon>
        <taxon>Macrostomida</taxon>
        <taxon>Macrostomidae</taxon>
        <taxon>Macrostomum</taxon>
    </lineage>
</organism>
<dbReference type="EMBL" id="NIVC01002577">
    <property type="protein sequence ID" value="PAA56764.1"/>
    <property type="molecule type" value="Genomic_DNA"/>
</dbReference>
<evidence type="ECO:0000256" key="1">
    <source>
        <dbReference type="ARBA" id="ARBA00022527"/>
    </source>
</evidence>
<dbReference type="InterPro" id="IPR000719">
    <property type="entry name" value="Prot_kinase_dom"/>
</dbReference>
<evidence type="ECO:0000313" key="10">
    <source>
        <dbReference type="EMBL" id="PAA56764.1"/>
    </source>
</evidence>
<dbReference type="FunFam" id="1.10.510.10:FF:000571">
    <property type="entry name" value="Maternal embryonic leucine zipper kinase"/>
    <property type="match status" value="1"/>
</dbReference>
<dbReference type="PROSITE" id="PS00108">
    <property type="entry name" value="PROTEIN_KINASE_ST"/>
    <property type="match status" value="1"/>
</dbReference>
<dbReference type="PROSITE" id="PS50006">
    <property type="entry name" value="FHA_DOMAIN"/>
    <property type="match status" value="1"/>
</dbReference>
<dbReference type="InterPro" id="IPR008984">
    <property type="entry name" value="SMAD_FHA_dom_sf"/>
</dbReference>
<dbReference type="SUPFAM" id="SSF56112">
    <property type="entry name" value="Protein kinase-like (PK-like)"/>
    <property type="match status" value="1"/>
</dbReference>
<reference evidence="10 11" key="1">
    <citation type="submission" date="2017-06" db="EMBL/GenBank/DDBJ databases">
        <title>A platform for efficient transgenesis in Macrostomum lignano, a flatworm model organism for stem cell research.</title>
        <authorList>
            <person name="Berezikov E."/>
        </authorList>
    </citation>
    <scope>NUCLEOTIDE SEQUENCE [LARGE SCALE GENOMIC DNA]</scope>
    <source>
        <strain evidence="10">DV1</strain>
        <tissue evidence="10">Whole organism</tissue>
    </source>
</reference>
<dbReference type="OrthoDB" id="40902at2759"/>
<comment type="caution">
    <text evidence="10">The sequence shown here is derived from an EMBL/GenBank/DDBJ whole genome shotgun (WGS) entry which is preliminary data.</text>
</comment>
<feature type="non-terminal residue" evidence="10">
    <location>
        <position position="1"/>
    </location>
</feature>
<dbReference type="Gene3D" id="2.60.200.20">
    <property type="match status" value="1"/>
</dbReference>
<evidence type="ECO:0000256" key="5">
    <source>
        <dbReference type="ARBA" id="ARBA00022840"/>
    </source>
</evidence>
<keyword evidence="5 6" id="KW-0067">ATP-binding</keyword>
<evidence type="ECO:0000256" key="3">
    <source>
        <dbReference type="ARBA" id="ARBA00022741"/>
    </source>
</evidence>
<dbReference type="GO" id="GO:0004674">
    <property type="term" value="F:protein serine/threonine kinase activity"/>
    <property type="evidence" value="ECO:0007669"/>
    <property type="project" value="UniProtKB-KW"/>
</dbReference>
<dbReference type="InterPro" id="IPR008271">
    <property type="entry name" value="Ser/Thr_kinase_AS"/>
</dbReference>
<keyword evidence="1" id="KW-0723">Serine/threonine-protein kinase</keyword>
<dbReference type="Gene3D" id="3.30.200.20">
    <property type="entry name" value="Phosphorylase Kinase, domain 1"/>
    <property type="match status" value="1"/>
</dbReference>
<dbReference type="STRING" id="282301.A0A267E792"/>
<evidence type="ECO:0008006" key="12">
    <source>
        <dbReference type="Google" id="ProtNLM"/>
    </source>
</evidence>
<sequence length="530" mass="59158">PSLPGMSAPIVGTQAVDELEEGGEAEQLATPPDCYGRLFSLRGHFENIYLKEDEKVVIGRNLNCSHVLSVSDDPHLLTYSQTHLEIKRVKANDGSFHTQLKDLSSNGTFVNGQKVGRNRSRVLANNDEISLAVNTNKAWTYIEFDAILQKQYPACVTEHYTVSKTLGSGAFGEVKLVFETGTCHRYAMKIISKKGMSLPTGLTTDMSIRREVSILQQLNHPNIVRIERFFDSNDRVFLILELAEGGELFDRITSQPNQSGFDNETAKFLCYQMAQAVKYLHDKDITHRDLKPENFLLLESGQNKTLVKLADFGVSKLVSSETMLRTFCGTQCYLAPEIMKSNGQPYTSKVDVWSLGVIFFICLAGYPPFTEERKDFDLQTQICDGHVNFPPEHWGNVDPAAIDLIKRMLVVQTDQRLSMRQVCAHRWFKDDKVLSELRQLLDRECQLQVQRQQQQSSAASEAAASSAAGNYLANWSPGQPLVDEVAADEVAADEVAMTSKPMVRGGRKRPSQTPAGGAEDRQPAKKMSVQ</sequence>
<dbReference type="FunFam" id="3.30.200.20:FF:000042">
    <property type="entry name" value="Aurora kinase A"/>
    <property type="match status" value="1"/>
</dbReference>
<feature type="binding site" evidence="6">
    <location>
        <position position="189"/>
    </location>
    <ligand>
        <name>ATP</name>
        <dbReference type="ChEBI" id="CHEBI:30616"/>
    </ligand>
</feature>
<keyword evidence="11" id="KW-1185">Reference proteome</keyword>
<keyword evidence="4" id="KW-0418">Kinase</keyword>
<dbReference type="SUPFAM" id="SSF49879">
    <property type="entry name" value="SMAD/FHA domain"/>
    <property type="match status" value="1"/>
</dbReference>
<dbReference type="Proteomes" id="UP000215902">
    <property type="component" value="Unassembled WGS sequence"/>
</dbReference>
<evidence type="ECO:0000256" key="7">
    <source>
        <dbReference type="SAM" id="MobiDB-lite"/>
    </source>
</evidence>
<dbReference type="SMART" id="SM00220">
    <property type="entry name" value="S_TKc"/>
    <property type="match status" value="1"/>
</dbReference>
<evidence type="ECO:0000259" key="8">
    <source>
        <dbReference type="PROSITE" id="PS50006"/>
    </source>
</evidence>
<gene>
    <name evidence="10" type="ORF">BOX15_Mlig017933g1</name>
</gene>
<dbReference type="CDD" id="cd05117">
    <property type="entry name" value="STKc_CAMK"/>
    <property type="match status" value="1"/>
</dbReference>
<evidence type="ECO:0000256" key="6">
    <source>
        <dbReference type="PROSITE-ProRule" id="PRU10141"/>
    </source>
</evidence>
<protein>
    <recommendedName>
        <fullName evidence="12">Non-specific serine/threonine protein kinase</fullName>
    </recommendedName>
</protein>
<accession>A0A267E792</accession>
<dbReference type="PROSITE" id="PS50011">
    <property type="entry name" value="PROTEIN_KINASE_DOM"/>
    <property type="match status" value="1"/>
</dbReference>
<dbReference type="PROSITE" id="PS00107">
    <property type="entry name" value="PROTEIN_KINASE_ATP"/>
    <property type="match status" value="1"/>
</dbReference>
<dbReference type="SMART" id="SM00240">
    <property type="entry name" value="FHA"/>
    <property type="match status" value="1"/>
</dbReference>
<dbReference type="CDD" id="cd22666">
    <property type="entry name" value="FHA_CHK2"/>
    <property type="match status" value="1"/>
</dbReference>
<dbReference type="InterPro" id="IPR017441">
    <property type="entry name" value="Protein_kinase_ATP_BS"/>
</dbReference>
<dbReference type="PANTHER" id="PTHR24347">
    <property type="entry name" value="SERINE/THREONINE-PROTEIN KINASE"/>
    <property type="match status" value="1"/>
</dbReference>
<keyword evidence="3 6" id="KW-0547">Nucleotide-binding</keyword>
<dbReference type="Pfam" id="PF00069">
    <property type="entry name" value="Pkinase"/>
    <property type="match status" value="1"/>
</dbReference>
<evidence type="ECO:0000256" key="2">
    <source>
        <dbReference type="ARBA" id="ARBA00022679"/>
    </source>
</evidence>
<dbReference type="InterPro" id="IPR000253">
    <property type="entry name" value="FHA_dom"/>
</dbReference>
<evidence type="ECO:0000313" key="11">
    <source>
        <dbReference type="Proteomes" id="UP000215902"/>
    </source>
</evidence>
<name>A0A267E792_9PLAT</name>
<dbReference type="AlphaFoldDB" id="A0A267E792"/>
<dbReference type="Pfam" id="PF00498">
    <property type="entry name" value="FHA"/>
    <property type="match status" value="1"/>
</dbReference>
<dbReference type="GO" id="GO:0005524">
    <property type="term" value="F:ATP binding"/>
    <property type="evidence" value="ECO:0007669"/>
    <property type="project" value="UniProtKB-UniRule"/>
</dbReference>